<dbReference type="Proteomes" id="UP000007241">
    <property type="component" value="Unassembled WGS sequence"/>
</dbReference>
<dbReference type="InParanoid" id="F4PCG3"/>
<reference evidence="1 2" key="1">
    <citation type="submission" date="2009-12" db="EMBL/GenBank/DDBJ databases">
        <title>The draft genome of Batrachochytrium dendrobatidis.</title>
        <authorList>
            <consortium name="US DOE Joint Genome Institute (JGI-PGF)"/>
            <person name="Kuo A."/>
            <person name="Salamov A."/>
            <person name="Schmutz J."/>
            <person name="Lucas S."/>
            <person name="Pitluck S."/>
            <person name="Rosenblum E."/>
            <person name="Stajich J."/>
            <person name="Eisen M."/>
            <person name="Grigoriev I.V."/>
        </authorList>
    </citation>
    <scope>NUCLEOTIDE SEQUENCE [LARGE SCALE GENOMIC DNA]</scope>
    <source>
        <strain evidence="2">JAM81 / FGSC 10211</strain>
    </source>
</reference>
<dbReference type="RefSeq" id="XP_006682244.1">
    <property type="nucleotide sequence ID" value="XM_006682181.1"/>
</dbReference>
<proteinExistence type="predicted"/>
<evidence type="ECO:0000313" key="1">
    <source>
        <dbReference type="EMBL" id="EGF77083.1"/>
    </source>
</evidence>
<gene>
    <name evidence="1" type="ORF">BATDEDRAFT_37468</name>
</gene>
<organism evidence="1 2">
    <name type="scientific">Batrachochytrium dendrobatidis (strain JAM81 / FGSC 10211)</name>
    <name type="common">Frog chytrid fungus</name>
    <dbReference type="NCBI Taxonomy" id="684364"/>
    <lineage>
        <taxon>Eukaryota</taxon>
        <taxon>Fungi</taxon>
        <taxon>Fungi incertae sedis</taxon>
        <taxon>Chytridiomycota</taxon>
        <taxon>Chytridiomycota incertae sedis</taxon>
        <taxon>Chytridiomycetes</taxon>
        <taxon>Rhizophydiales</taxon>
        <taxon>Rhizophydiales incertae sedis</taxon>
        <taxon>Batrachochytrium</taxon>
    </lineage>
</organism>
<dbReference type="AlphaFoldDB" id="F4PCG3"/>
<sequence length="127" mass="13094">MGGDMSSKGGQTASEASWCPEAAGVDSIAMAVTLVSVLMETGENTKPRRDKAILVGDACSGSLPAVDDNAVLVVSVAEVEKCIVSKRSLISSTLLVVSDSLMPAEVQSEGVAKQNSCSFSADVIWRS</sequence>
<protein>
    <submittedName>
        <fullName evidence="1">Expressed protein</fullName>
    </submittedName>
</protein>
<keyword evidence="2" id="KW-1185">Reference proteome</keyword>
<dbReference type="EMBL" id="GL882893">
    <property type="protein sequence ID" value="EGF77083.1"/>
    <property type="molecule type" value="Genomic_DNA"/>
</dbReference>
<dbReference type="HOGENOM" id="CLU_1970123_0_0_1"/>
<evidence type="ECO:0000313" key="2">
    <source>
        <dbReference type="Proteomes" id="UP000007241"/>
    </source>
</evidence>
<name>F4PCG3_BATDJ</name>
<accession>F4PCG3</accession>
<dbReference type="GeneID" id="18241424"/>